<protein>
    <recommendedName>
        <fullName evidence="3">Transposase</fullName>
    </recommendedName>
</protein>
<evidence type="ECO:0000313" key="1">
    <source>
        <dbReference type="EMBL" id="WGM07987.1"/>
    </source>
</evidence>
<dbReference type="RefSeq" id="WP_167876725.1">
    <property type="nucleotide sequence ID" value="NZ_CP038614.1"/>
</dbReference>
<accession>A0ABY8NVA8</accession>
<dbReference type="EMBL" id="CP123524">
    <property type="protein sequence ID" value="WGM07987.1"/>
    <property type="molecule type" value="Genomic_DNA"/>
</dbReference>
<proteinExistence type="predicted"/>
<keyword evidence="1" id="KW-0614">Plasmid</keyword>
<keyword evidence="2" id="KW-1185">Reference proteome</keyword>
<organism evidence="1 2">
    <name type="scientific">Arsenophonus nasoniae</name>
    <name type="common">son-killer infecting Nasonia vitripennis</name>
    <dbReference type="NCBI Taxonomy" id="638"/>
    <lineage>
        <taxon>Bacteria</taxon>
        <taxon>Pseudomonadati</taxon>
        <taxon>Pseudomonadota</taxon>
        <taxon>Gammaproteobacteria</taxon>
        <taxon>Enterobacterales</taxon>
        <taxon>Morganellaceae</taxon>
        <taxon>Arsenophonus</taxon>
    </lineage>
</organism>
<name>A0ABY8NVA8_9GAMM</name>
<sequence length="54" mass="6498">MEKPLGQKTKLLDQYREELFSMRSKGYSYRQIVEFLARKDIIVSLNTVRNYLLN</sequence>
<geneLocation type="plasmid" evidence="1 2">
    <name>paNv_CAN1</name>
</geneLocation>
<dbReference type="GeneID" id="96879147"/>
<reference evidence="1" key="1">
    <citation type="submission" date="2023-04" db="EMBL/GenBank/DDBJ databases">
        <title>Genome dynamics across the evolutionary transition to endosymbiosis.</title>
        <authorList>
            <person name="Siozios S."/>
            <person name="Nadal-Jimenez P."/>
            <person name="Azagi T."/>
            <person name="Sprong H."/>
            <person name="Frost C.L."/>
            <person name="Parratt S.R."/>
            <person name="Taylor G."/>
            <person name="Brettell L."/>
            <person name="Lew K.C."/>
            <person name="Croft L."/>
            <person name="King K.C."/>
            <person name="Brockhurst M.A."/>
            <person name="Hypsa V."/>
            <person name="Novakova E."/>
            <person name="Darby A.C."/>
            <person name="Hurst G.D.D."/>
        </authorList>
    </citation>
    <scope>NUCLEOTIDE SEQUENCE</scope>
    <source>
        <strain evidence="1">ANv_CAN</strain>
        <plasmid evidence="1">paNv_CAN1</plasmid>
    </source>
</reference>
<evidence type="ECO:0008006" key="3">
    <source>
        <dbReference type="Google" id="ProtNLM"/>
    </source>
</evidence>
<evidence type="ECO:0000313" key="2">
    <source>
        <dbReference type="Proteomes" id="UP001177592"/>
    </source>
</evidence>
<gene>
    <name evidence="1" type="ORF">QE258_22325</name>
</gene>
<dbReference type="Proteomes" id="UP001177592">
    <property type="component" value="Plasmid paNv_CAN1"/>
</dbReference>